<dbReference type="Proteomes" id="UP001066276">
    <property type="component" value="Chromosome 1_2"/>
</dbReference>
<name>A0AAV7WAW8_PLEWA</name>
<protein>
    <submittedName>
        <fullName evidence="1">Uncharacterized protein</fullName>
    </submittedName>
</protein>
<dbReference type="AlphaFoldDB" id="A0AAV7WAW8"/>
<comment type="caution">
    <text evidence="1">The sequence shown here is derived from an EMBL/GenBank/DDBJ whole genome shotgun (WGS) entry which is preliminary data.</text>
</comment>
<gene>
    <name evidence="1" type="ORF">NDU88_005120</name>
</gene>
<evidence type="ECO:0000313" key="1">
    <source>
        <dbReference type="EMBL" id="KAJ1209747.1"/>
    </source>
</evidence>
<keyword evidence="2" id="KW-1185">Reference proteome</keyword>
<dbReference type="EMBL" id="JANPWB010000002">
    <property type="protein sequence ID" value="KAJ1209747.1"/>
    <property type="molecule type" value="Genomic_DNA"/>
</dbReference>
<organism evidence="1 2">
    <name type="scientific">Pleurodeles waltl</name>
    <name type="common">Iberian ribbed newt</name>
    <dbReference type="NCBI Taxonomy" id="8319"/>
    <lineage>
        <taxon>Eukaryota</taxon>
        <taxon>Metazoa</taxon>
        <taxon>Chordata</taxon>
        <taxon>Craniata</taxon>
        <taxon>Vertebrata</taxon>
        <taxon>Euteleostomi</taxon>
        <taxon>Amphibia</taxon>
        <taxon>Batrachia</taxon>
        <taxon>Caudata</taxon>
        <taxon>Salamandroidea</taxon>
        <taxon>Salamandridae</taxon>
        <taxon>Pleurodelinae</taxon>
        <taxon>Pleurodeles</taxon>
    </lineage>
</organism>
<reference evidence="1" key="1">
    <citation type="journal article" date="2022" name="bioRxiv">
        <title>Sequencing and chromosome-scale assembly of the giantPleurodeles waltlgenome.</title>
        <authorList>
            <person name="Brown T."/>
            <person name="Elewa A."/>
            <person name="Iarovenko S."/>
            <person name="Subramanian E."/>
            <person name="Araus A.J."/>
            <person name="Petzold A."/>
            <person name="Susuki M."/>
            <person name="Suzuki K.-i.T."/>
            <person name="Hayashi T."/>
            <person name="Toyoda A."/>
            <person name="Oliveira C."/>
            <person name="Osipova E."/>
            <person name="Leigh N.D."/>
            <person name="Simon A."/>
            <person name="Yun M.H."/>
        </authorList>
    </citation>
    <scope>NUCLEOTIDE SEQUENCE</scope>
    <source>
        <strain evidence="1">20211129_DDA</strain>
        <tissue evidence="1">Liver</tissue>
    </source>
</reference>
<accession>A0AAV7WAW8</accession>
<sequence>MAYCGLGGQEYFSLVFSFSPSILAQQTHGGPRGQQQLPDLSSYQSDTLWSQVEGDPVVTSPSWDTAPARMSSPREVGGAYRRAVLYPTAPLSLVQCLSDCPNLRVVLD</sequence>
<evidence type="ECO:0000313" key="2">
    <source>
        <dbReference type="Proteomes" id="UP001066276"/>
    </source>
</evidence>
<proteinExistence type="predicted"/>